<keyword evidence="6 9" id="KW-0472">Membrane</keyword>
<evidence type="ECO:0000256" key="6">
    <source>
        <dbReference type="ARBA" id="ARBA00023136"/>
    </source>
</evidence>
<reference evidence="14" key="2">
    <citation type="submission" date="2015-01" db="EMBL/GenBank/DDBJ databases">
        <title>Evolutionary Origins and Diversification of the Mycorrhizal Mutualists.</title>
        <authorList>
            <consortium name="DOE Joint Genome Institute"/>
            <consortium name="Mycorrhizal Genomics Consortium"/>
            <person name="Kohler A."/>
            <person name="Kuo A."/>
            <person name="Nagy L.G."/>
            <person name="Floudas D."/>
            <person name="Copeland A."/>
            <person name="Barry K.W."/>
            <person name="Cichocki N."/>
            <person name="Veneault-Fourrey C."/>
            <person name="LaButti K."/>
            <person name="Lindquist E.A."/>
            <person name="Lipzen A."/>
            <person name="Lundell T."/>
            <person name="Morin E."/>
            <person name="Murat C."/>
            <person name="Riley R."/>
            <person name="Ohm R."/>
            <person name="Sun H."/>
            <person name="Tunlid A."/>
            <person name="Henrissat B."/>
            <person name="Grigoriev I.V."/>
            <person name="Hibbett D.S."/>
            <person name="Martin F."/>
        </authorList>
    </citation>
    <scope>NUCLEOTIDE SEQUENCE [LARGE SCALE GENOMIC DNA]</scope>
    <source>
        <strain evidence="14">Ve08.2h10</strain>
    </source>
</reference>
<evidence type="ECO:0000256" key="8">
    <source>
        <dbReference type="SAM" id="MobiDB-lite"/>
    </source>
</evidence>
<dbReference type="Pfam" id="PF14703">
    <property type="entry name" value="PHM7_cyt"/>
    <property type="match status" value="1"/>
</dbReference>
<evidence type="ECO:0000256" key="1">
    <source>
        <dbReference type="ARBA" id="ARBA00004141"/>
    </source>
</evidence>
<feature type="transmembrane region" description="Helical" evidence="9">
    <location>
        <begin position="596"/>
        <end position="614"/>
    </location>
</feature>
<feature type="transmembrane region" description="Helical" evidence="9">
    <location>
        <begin position="417"/>
        <end position="440"/>
    </location>
</feature>
<dbReference type="HOGENOM" id="CLU_009187_0_0_1"/>
<keyword evidence="5 9" id="KW-1133">Transmembrane helix</keyword>
<feature type="transmembrane region" description="Helical" evidence="9">
    <location>
        <begin position="635"/>
        <end position="655"/>
    </location>
</feature>
<feature type="transmembrane region" description="Helical" evidence="9">
    <location>
        <begin position="371"/>
        <end position="397"/>
    </location>
</feature>
<dbReference type="InParanoid" id="A0A0D0E8A8"/>
<evidence type="ECO:0000313" key="13">
    <source>
        <dbReference type="EMBL" id="KIK94780.1"/>
    </source>
</evidence>
<dbReference type="EMBL" id="KN825085">
    <property type="protein sequence ID" value="KIK94780.1"/>
    <property type="molecule type" value="Genomic_DNA"/>
</dbReference>
<feature type="transmembrane region" description="Helical" evidence="9">
    <location>
        <begin position="106"/>
        <end position="128"/>
    </location>
</feature>
<dbReference type="InterPro" id="IPR045122">
    <property type="entry name" value="Csc1-like"/>
</dbReference>
<feature type="domain" description="CSC1/OSCA1-like 7TM region" evidence="10">
    <location>
        <begin position="370"/>
        <end position="652"/>
    </location>
</feature>
<feature type="compositionally biased region" description="Basic and acidic residues" evidence="8">
    <location>
        <begin position="937"/>
        <end position="947"/>
    </location>
</feature>
<feature type="transmembrane region" description="Helical" evidence="9">
    <location>
        <begin position="532"/>
        <end position="550"/>
    </location>
</feature>
<dbReference type="Pfam" id="PF13967">
    <property type="entry name" value="RSN1_TM"/>
    <property type="match status" value="1"/>
</dbReference>
<keyword evidence="4 9" id="KW-0812">Transmembrane</keyword>
<dbReference type="Pfam" id="PF02714">
    <property type="entry name" value="RSN1_7TM"/>
    <property type="match status" value="1"/>
</dbReference>
<feature type="domain" description="CSC1/OSCA1-like N-terminal transmembrane" evidence="11">
    <location>
        <begin position="21"/>
        <end position="172"/>
    </location>
</feature>
<dbReference type="OrthoDB" id="2150324at2759"/>
<feature type="transmembrane region" description="Helical" evidence="9">
    <location>
        <begin position="461"/>
        <end position="486"/>
    </location>
</feature>
<reference evidence="13 14" key="1">
    <citation type="submission" date="2014-04" db="EMBL/GenBank/DDBJ databases">
        <authorList>
            <consortium name="DOE Joint Genome Institute"/>
            <person name="Kuo A."/>
            <person name="Kohler A."/>
            <person name="Jargeat P."/>
            <person name="Nagy L.G."/>
            <person name="Floudas D."/>
            <person name="Copeland A."/>
            <person name="Barry K.W."/>
            <person name="Cichocki N."/>
            <person name="Veneault-Fourrey C."/>
            <person name="LaButti K."/>
            <person name="Lindquist E.A."/>
            <person name="Lipzen A."/>
            <person name="Lundell T."/>
            <person name="Morin E."/>
            <person name="Murat C."/>
            <person name="Sun H."/>
            <person name="Tunlid A."/>
            <person name="Henrissat B."/>
            <person name="Grigoriev I.V."/>
            <person name="Hibbett D.S."/>
            <person name="Martin F."/>
            <person name="Nordberg H.P."/>
            <person name="Cantor M.N."/>
            <person name="Hua S.X."/>
        </authorList>
    </citation>
    <scope>NUCLEOTIDE SEQUENCE [LARGE SCALE GENOMIC DNA]</scope>
    <source>
        <strain evidence="13 14">Ve08.2h10</strain>
    </source>
</reference>
<dbReference type="FunCoup" id="A0A0D0E8A8">
    <property type="interactions" value="45"/>
</dbReference>
<sequence length="980" mass="109911">MADIGQIIDENVARTLAPRAVGSQVTLMTIVSVATVLAFNILRPKNKVIYEPKVKYHVGDKKPPRISDSLLGWLPPLYRTKEPELVDKIGLDAVTFLRFTRMTRSLFSCIALLGCAILIPIDAVYNIQHVPTADRDILSMLTIRDVQGSFLFAHVAVTYAISILVMFYVWRNWKEMLRLRQEWFRSPEYMQSFYARTLAVTHVPRKHQSDEGIRAIFESVQVPYPTTSVHVGRKVGRLPELIEYHNTAVRELEQVLVTYLKGGRIAKERPTIRIGGFLGMGGVKRDAIDFYTAKLKRTETAIEDYRQEIDTRKAENYGFASMAAVPYAHIVANILRKKHPKGTDITLAPNPKDIIWANLNKSPAELFGNKMIGFLLLVLVCFFNTIPLFVISILANLSSISTYVGFLSRWSEASPGSFAVVSGVLPPAVSALFGFFLPIIMRWLSRFQGVQTRSRLDRAVVARYFAFLVISQLVIFTLIGVGFIAAEQIVSEIGTHTSFADIMNNLHTLPQTINQTYINQASYWLTFFPLRGFLVIFDLAQILNLVWTSFKTHVFGRTPRDIREWTQPPEFQYAIYYSNTLFMATVALVFAPLAPLVALAGAIVFWMGSWVYKYQLMFVCITKIETGGRLWNMMTNRLLVSVVLMQMLMVLTIGLQYGFKSFMWVTTVPPMLFIIAFKIWLDKMFYEKFMYYMPSETELREAKVHSSRADASGNRLEKRFGHPALHAELFAPMVHAKMMPLLADVYKGKIGSDKAKLNEHGGQQMGAQVVEGGLRIAGIEQQDLEYDPALYQRDRGELDWDARSMASTAIFGHHHRDSSSVHHQKTHHYAGPMGGGRASPAPSAFERYANKGASNSSSAIELSRLGQSVDHLPLLNDPGYNFTGGQNQPPLPPLPGYSSPGRMTPPPRFASPAPLQPLRSASPAPLQYSPQPGMHRLPAEGYREAPLHRPYPPSRDSSTSFSNGSPAPNLAGRDANRGGY</sequence>
<protein>
    <submittedName>
        <fullName evidence="13">Unplaced genomic scaffold scaffold_263, whole genome shotgun sequence</fullName>
    </submittedName>
</protein>
<keyword evidence="7" id="KW-0175">Coiled coil</keyword>
<evidence type="ECO:0000256" key="9">
    <source>
        <dbReference type="SAM" id="Phobius"/>
    </source>
</evidence>
<dbReference type="AlphaFoldDB" id="A0A0D0E8A8"/>
<dbReference type="STRING" id="930991.A0A0D0E8A8"/>
<dbReference type="PANTHER" id="PTHR13018:SF149">
    <property type="entry name" value="DOMAIN PROTEIN, PUTATIVE (AFU_ORTHOLOGUE AFUA_3G11660)-RELATED"/>
    <property type="match status" value="1"/>
</dbReference>
<feature type="coiled-coil region" evidence="7">
    <location>
        <begin position="288"/>
        <end position="315"/>
    </location>
</feature>
<evidence type="ECO:0000259" key="11">
    <source>
        <dbReference type="Pfam" id="PF13967"/>
    </source>
</evidence>
<feature type="region of interest" description="Disordered" evidence="8">
    <location>
        <begin position="816"/>
        <end position="843"/>
    </location>
</feature>
<evidence type="ECO:0000256" key="4">
    <source>
        <dbReference type="ARBA" id="ARBA00022692"/>
    </source>
</evidence>
<evidence type="ECO:0000256" key="7">
    <source>
        <dbReference type="SAM" id="Coils"/>
    </source>
</evidence>
<evidence type="ECO:0000313" key="14">
    <source>
        <dbReference type="Proteomes" id="UP000054538"/>
    </source>
</evidence>
<evidence type="ECO:0000256" key="3">
    <source>
        <dbReference type="ARBA" id="ARBA00022448"/>
    </source>
</evidence>
<comment type="similarity">
    <text evidence="2">Belongs to the CSC1 (TC 1.A.17) family.</text>
</comment>
<feature type="compositionally biased region" description="Basic residues" evidence="8">
    <location>
        <begin position="816"/>
        <end position="828"/>
    </location>
</feature>
<evidence type="ECO:0000256" key="2">
    <source>
        <dbReference type="ARBA" id="ARBA00007779"/>
    </source>
</evidence>
<accession>A0A0D0E8A8</accession>
<gene>
    <name evidence="13" type="ORF">PAXRUDRAFT_827670</name>
</gene>
<feature type="domain" description="CSC1/OSCA1-like cytosolic" evidence="12">
    <location>
        <begin position="195"/>
        <end position="358"/>
    </location>
</feature>
<proteinExistence type="inferred from homology"/>
<feature type="transmembrane region" description="Helical" evidence="9">
    <location>
        <begin position="20"/>
        <end position="42"/>
    </location>
</feature>
<evidence type="ECO:0000259" key="12">
    <source>
        <dbReference type="Pfam" id="PF14703"/>
    </source>
</evidence>
<organism evidence="13 14">
    <name type="scientific">Paxillus rubicundulus Ve08.2h10</name>
    <dbReference type="NCBI Taxonomy" id="930991"/>
    <lineage>
        <taxon>Eukaryota</taxon>
        <taxon>Fungi</taxon>
        <taxon>Dikarya</taxon>
        <taxon>Basidiomycota</taxon>
        <taxon>Agaricomycotina</taxon>
        <taxon>Agaricomycetes</taxon>
        <taxon>Agaricomycetidae</taxon>
        <taxon>Boletales</taxon>
        <taxon>Paxilineae</taxon>
        <taxon>Paxillaceae</taxon>
        <taxon>Paxillus</taxon>
    </lineage>
</organism>
<feature type="transmembrane region" description="Helical" evidence="9">
    <location>
        <begin position="148"/>
        <end position="170"/>
    </location>
</feature>
<evidence type="ECO:0000259" key="10">
    <source>
        <dbReference type="Pfam" id="PF02714"/>
    </source>
</evidence>
<evidence type="ECO:0000256" key="5">
    <source>
        <dbReference type="ARBA" id="ARBA00022989"/>
    </source>
</evidence>
<feature type="transmembrane region" description="Helical" evidence="9">
    <location>
        <begin position="661"/>
        <end position="681"/>
    </location>
</feature>
<dbReference type="Proteomes" id="UP000054538">
    <property type="component" value="Unassembled WGS sequence"/>
</dbReference>
<comment type="subcellular location">
    <subcellularLocation>
        <location evidence="1">Membrane</location>
        <topology evidence="1">Multi-pass membrane protein</topology>
    </subcellularLocation>
</comment>
<dbReference type="PANTHER" id="PTHR13018">
    <property type="entry name" value="PROBABLE MEMBRANE PROTEIN DUF221-RELATED"/>
    <property type="match status" value="1"/>
</dbReference>
<keyword evidence="14" id="KW-1185">Reference proteome</keyword>
<dbReference type="InterPro" id="IPR003864">
    <property type="entry name" value="CSC1/OSCA1-like_7TM"/>
</dbReference>
<name>A0A0D0E8A8_9AGAM</name>
<dbReference type="InterPro" id="IPR027815">
    <property type="entry name" value="CSC1/OSCA1-like_cyt"/>
</dbReference>
<dbReference type="InterPro" id="IPR032880">
    <property type="entry name" value="CSC1/OSCA1-like_N"/>
</dbReference>
<dbReference type="GO" id="GO:0005886">
    <property type="term" value="C:plasma membrane"/>
    <property type="evidence" value="ECO:0007669"/>
    <property type="project" value="TreeGrafter"/>
</dbReference>
<keyword evidence="3" id="KW-0813">Transport</keyword>
<feature type="region of interest" description="Disordered" evidence="8">
    <location>
        <begin position="876"/>
        <end position="980"/>
    </location>
</feature>
<dbReference type="GO" id="GO:0005227">
    <property type="term" value="F:calcium-activated cation channel activity"/>
    <property type="evidence" value="ECO:0007669"/>
    <property type="project" value="InterPro"/>
</dbReference>
<feature type="compositionally biased region" description="Polar residues" evidence="8">
    <location>
        <begin position="955"/>
        <end position="966"/>
    </location>
</feature>